<keyword evidence="7" id="KW-0472">Membrane</keyword>
<dbReference type="OrthoDB" id="943406at2"/>
<keyword evidence="3" id="KW-0808">Transferase</keyword>
<dbReference type="SMART" id="SM00028">
    <property type="entry name" value="TPR"/>
    <property type="match status" value="3"/>
</dbReference>
<keyword evidence="9" id="KW-1185">Reference proteome</keyword>
<evidence type="ECO:0000256" key="1">
    <source>
        <dbReference type="ARBA" id="ARBA00000085"/>
    </source>
</evidence>
<sequence>MIGQYQIDSTNYHYNHILNPQYSSDIPLAINYYTRSKENHLKAKNTYGAIKDLRMIAIGQFEIGNSFDSETATVEALRLIDNASHTDTLVEARKGLYNQLGRIYRATQRYDEAIKAYGNALQFSANQNDSLTILNNIGNLYKDMGRYEKALERFELALAKKDVQKNPISYARLLDNKGDIQAKLDHPEALPNLELALKLRERENDMPGKYSSYRSLALYYFDKNDTTMALDFANQAYEVAKTMNSLTYLENALWLFVSMSPDPKIVRFEKISDSIEKEKQLAENKNAFMKYNVEKERKNTVAAQLEKERQKTWTIFILAIALLGLVLTILFYFIIRAKHKQENITQVYTTEKRISKKVHDEVANDVYKLMAKLQSKPAGKDEILDDLESIYNKSRDISKENSAVDVENFNEVLSDLLMGYQNEDVSVIRRNAATIDWDVVPDIKKTNIYRVIQELMTNMAKHSNATAVVLNFDQKGKAITIKYADNGKGCVLKNKNGLQNAESRIAAIKGTITFESEPNKGFKATIII</sequence>
<name>A0A5C6YNG6_9FLAO</name>
<keyword evidence="7" id="KW-1133">Transmembrane helix</keyword>
<dbReference type="RefSeq" id="WP_111816398.1">
    <property type="nucleotide sequence ID" value="NZ_CBCRZQ010000008.1"/>
</dbReference>
<evidence type="ECO:0000313" key="8">
    <source>
        <dbReference type="EMBL" id="TXD68951.1"/>
    </source>
</evidence>
<evidence type="ECO:0000256" key="7">
    <source>
        <dbReference type="SAM" id="Phobius"/>
    </source>
</evidence>
<dbReference type="InterPro" id="IPR050482">
    <property type="entry name" value="Sensor_HK_TwoCompSys"/>
</dbReference>
<feature type="repeat" description="TPR" evidence="6">
    <location>
        <begin position="131"/>
        <end position="164"/>
    </location>
</feature>
<dbReference type="SUPFAM" id="SSF55874">
    <property type="entry name" value="ATPase domain of HSP90 chaperone/DNA topoisomerase II/histidine kinase"/>
    <property type="match status" value="1"/>
</dbReference>
<evidence type="ECO:0000256" key="5">
    <source>
        <dbReference type="ARBA" id="ARBA00023012"/>
    </source>
</evidence>
<evidence type="ECO:0000256" key="4">
    <source>
        <dbReference type="ARBA" id="ARBA00022777"/>
    </source>
</evidence>
<dbReference type="CDD" id="cd16917">
    <property type="entry name" value="HATPase_UhpB-NarQ-NarX-like"/>
    <property type="match status" value="1"/>
</dbReference>
<dbReference type="PROSITE" id="PS50005">
    <property type="entry name" value="TPR"/>
    <property type="match status" value="2"/>
</dbReference>
<proteinExistence type="predicted"/>
<dbReference type="Gene3D" id="1.25.40.10">
    <property type="entry name" value="Tetratricopeptide repeat domain"/>
    <property type="match status" value="2"/>
</dbReference>
<feature type="repeat" description="TPR" evidence="6">
    <location>
        <begin position="94"/>
        <end position="127"/>
    </location>
</feature>
<gene>
    <name evidence="8" type="ORF">ESV24_09355</name>
</gene>
<keyword evidence="7" id="KW-0812">Transmembrane</keyword>
<keyword evidence="5" id="KW-0902">Two-component regulatory system</keyword>
<organism evidence="8 9">
    <name type="scientific">Aequorivita lipolytica</name>
    <dbReference type="NCBI Taxonomy" id="153267"/>
    <lineage>
        <taxon>Bacteria</taxon>
        <taxon>Pseudomonadati</taxon>
        <taxon>Bacteroidota</taxon>
        <taxon>Flavobacteriia</taxon>
        <taxon>Flavobacteriales</taxon>
        <taxon>Flavobacteriaceae</taxon>
        <taxon>Aequorivita</taxon>
    </lineage>
</organism>
<dbReference type="PANTHER" id="PTHR24421:SF10">
    <property type="entry name" value="NITRATE_NITRITE SENSOR PROTEIN NARQ"/>
    <property type="match status" value="1"/>
</dbReference>
<dbReference type="PANTHER" id="PTHR24421">
    <property type="entry name" value="NITRATE/NITRITE SENSOR PROTEIN NARX-RELATED"/>
    <property type="match status" value="1"/>
</dbReference>
<evidence type="ECO:0000313" key="9">
    <source>
        <dbReference type="Proteomes" id="UP000321945"/>
    </source>
</evidence>
<dbReference type="EC" id="2.7.13.3" evidence="2"/>
<dbReference type="Proteomes" id="UP000321945">
    <property type="component" value="Unassembled WGS sequence"/>
</dbReference>
<evidence type="ECO:0000256" key="6">
    <source>
        <dbReference type="PROSITE-ProRule" id="PRU00339"/>
    </source>
</evidence>
<evidence type="ECO:0000256" key="3">
    <source>
        <dbReference type="ARBA" id="ARBA00022679"/>
    </source>
</evidence>
<dbReference type="InterPro" id="IPR019734">
    <property type="entry name" value="TPR_rpt"/>
</dbReference>
<reference evidence="8 9" key="1">
    <citation type="submission" date="2019-08" db="EMBL/GenBank/DDBJ databases">
        <title>Genome of Aequorivita lipolytica Y10-2 (type strain).</title>
        <authorList>
            <person name="Bowman J.P."/>
        </authorList>
    </citation>
    <scope>NUCLEOTIDE SEQUENCE [LARGE SCALE GENOMIC DNA]</scope>
    <source>
        <strain evidence="8 9">Y10-2</strain>
    </source>
</reference>
<protein>
    <recommendedName>
        <fullName evidence="2">histidine kinase</fullName>
        <ecNumber evidence="2">2.7.13.3</ecNumber>
    </recommendedName>
</protein>
<accession>A0A5C6YNG6</accession>
<comment type="catalytic activity">
    <reaction evidence="1">
        <text>ATP + protein L-histidine = ADP + protein N-phospho-L-histidine.</text>
        <dbReference type="EC" id="2.7.13.3"/>
    </reaction>
</comment>
<dbReference type="EMBL" id="VORU01000007">
    <property type="protein sequence ID" value="TXD68951.1"/>
    <property type="molecule type" value="Genomic_DNA"/>
</dbReference>
<dbReference type="SUPFAM" id="SSF48452">
    <property type="entry name" value="TPR-like"/>
    <property type="match status" value="1"/>
</dbReference>
<feature type="transmembrane region" description="Helical" evidence="7">
    <location>
        <begin position="313"/>
        <end position="335"/>
    </location>
</feature>
<dbReference type="Pfam" id="PF13424">
    <property type="entry name" value="TPR_12"/>
    <property type="match status" value="1"/>
</dbReference>
<comment type="caution">
    <text evidence="8">The sequence shown here is derived from an EMBL/GenBank/DDBJ whole genome shotgun (WGS) entry which is preliminary data.</text>
</comment>
<evidence type="ECO:0000256" key="2">
    <source>
        <dbReference type="ARBA" id="ARBA00012438"/>
    </source>
</evidence>
<dbReference type="InterPro" id="IPR036890">
    <property type="entry name" value="HATPase_C_sf"/>
</dbReference>
<dbReference type="Gene3D" id="3.30.565.10">
    <property type="entry name" value="Histidine kinase-like ATPase, C-terminal domain"/>
    <property type="match status" value="1"/>
</dbReference>
<dbReference type="GO" id="GO:0000160">
    <property type="term" value="P:phosphorelay signal transduction system"/>
    <property type="evidence" value="ECO:0007669"/>
    <property type="project" value="UniProtKB-KW"/>
</dbReference>
<dbReference type="GO" id="GO:0004673">
    <property type="term" value="F:protein histidine kinase activity"/>
    <property type="evidence" value="ECO:0007669"/>
    <property type="project" value="UniProtKB-EC"/>
</dbReference>
<dbReference type="AlphaFoldDB" id="A0A5C6YNG6"/>
<keyword evidence="6" id="KW-0802">TPR repeat</keyword>
<keyword evidence="4" id="KW-0418">Kinase</keyword>
<dbReference type="InterPro" id="IPR011990">
    <property type="entry name" value="TPR-like_helical_dom_sf"/>
</dbReference>